<feature type="transmembrane region" description="Helical" evidence="1">
    <location>
        <begin position="168"/>
        <end position="193"/>
    </location>
</feature>
<keyword evidence="1" id="KW-1133">Transmembrane helix</keyword>
<dbReference type="EMBL" id="PQFF01000097">
    <property type="protein sequence ID" value="RHZ82712.1"/>
    <property type="molecule type" value="Genomic_DNA"/>
</dbReference>
<feature type="transmembrane region" description="Helical" evidence="1">
    <location>
        <begin position="257"/>
        <end position="278"/>
    </location>
</feature>
<dbReference type="Proteomes" id="UP000266861">
    <property type="component" value="Unassembled WGS sequence"/>
</dbReference>
<dbReference type="PANTHER" id="PTHR34391">
    <property type="entry name" value="UPF0658 GOLGI APPARATUS MEMBRANE PROTEIN C1952.10C-RELATED"/>
    <property type="match status" value="1"/>
</dbReference>
<keyword evidence="1" id="KW-0472">Membrane</keyword>
<keyword evidence="1" id="KW-0812">Transmembrane</keyword>
<name>A0A397J6R6_9GLOM</name>
<dbReference type="InterPro" id="IPR040410">
    <property type="entry name" value="UPF0658_Golgi"/>
</dbReference>
<dbReference type="GO" id="GO:0005794">
    <property type="term" value="C:Golgi apparatus"/>
    <property type="evidence" value="ECO:0007669"/>
    <property type="project" value="TreeGrafter"/>
</dbReference>
<feature type="transmembrane region" description="Helical" evidence="1">
    <location>
        <begin position="21"/>
        <end position="40"/>
    </location>
</feature>
<evidence type="ECO:0000256" key="1">
    <source>
        <dbReference type="SAM" id="Phobius"/>
    </source>
</evidence>
<feature type="transmembrane region" description="Helical" evidence="1">
    <location>
        <begin position="93"/>
        <end position="111"/>
    </location>
</feature>
<gene>
    <name evidence="2" type="ORF">Glove_104g22</name>
</gene>
<proteinExistence type="predicted"/>
<organism evidence="2 3">
    <name type="scientific">Diversispora epigaea</name>
    <dbReference type="NCBI Taxonomy" id="1348612"/>
    <lineage>
        <taxon>Eukaryota</taxon>
        <taxon>Fungi</taxon>
        <taxon>Fungi incertae sedis</taxon>
        <taxon>Mucoromycota</taxon>
        <taxon>Glomeromycotina</taxon>
        <taxon>Glomeromycetes</taxon>
        <taxon>Diversisporales</taxon>
        <taxon>Diversisporaceae</taxon>
        <taxon>Diversispora</taxon>
    </lineage>
</organism>
<evidence type="ECO:0008006" key="4">
    <source>
        <dbReference type="Google" id="ProtNLM"/>
    </source>
</evidence>
<protein>
    <recommendedName>
        <fullName evidence="4">Transmembrane protein</fullName>
    </recommendedName>
</protein>
<feature type="transmembrane region" description="Helical" evidence="1">
    <location>
        <begin position="290"/>
        <end position="308"/>
    </location>
</feature>
<comment type="caution">
    <text evidence="2">The sequence shown here is derived from an EMBL/GenBank/DDBJ whole genome shotgun (WGS) entry which is preliminary data.</text>
</comment>
<evidence type="ECO:0000313" key="2">
    <source>
        <dbReference type="EMBL" id="RHZ82712.1"/>
    </source>
</evidence>
<feature type="transmembrane region" description="Helical" evidence="1">
    <location>
        <begin position="314"/>
        <end position="341"/>
    </location>
</feature>
<dbReference type="STRING" id="1348612.A0A397J6R6"/>
<keyword evidence="3" id="KW-1185">Reference proteome</keyword>
<dbReference type="AlphaFoldDB" id="A0A397J6R6"/>
<evidence type="ECO:0000313" key="3">
    <source>
        <dbReference type="Proteomes" id="UP000266861"/>
    </source>
</evidence>
<reference evidence="2 3" key="1">
    <citation type="submission" date="2018-08" db="EMBL/GenBank/DDBJ databases">
        <title>Genome and evolution of the arbuscular mycorrhizal fungus Diversispora epigaea (formerly Glomus versiforme) and its bacterial endosymbionts.</title>
        <authorList>
            <person name="Sun X."/>
            <person name="Fei Z."/>
            <person name="Harrison M."/>
        </authorList>
    </citation>
    <scope>NUCLEOTIDE SEQUENCE [LARGE SCALE GENOMIC DNA]</scope>
    <source>
        <strain evidence="2 3">IT104</strain>
    </source>
</reference>
<accession>A0A397J6R6</accession>
<sequence length="375" mass="44239">MTILELKQRMKNVFARFTESKWIQIFILTSIFQAIIIIALEVRVYLRNVEAGYLVSDLKNLLIGNTMGNNASMPNCLVDPSIVRMQNIESENIIFIIFQLFQILFSLNAVYNKNTNQVVIITTINFICAIYGILQWLEVKKWYNDLSDACPNRKIHFGARFFGYDLPLLISLLLFAFIMSLICYQLYHIYGWFTYKTIGADVKIQRVFMTYTRFIMLLKLDWFFMFGFAIESCKIYVDRMQDLSDVKHVRYLPRPFFIFNMIVTAGIFVFQFFAYYSVKKEWKIGSYMSCAFWIICIIDFCILLYYSIGSVKDSWYFFIIYDIVAVIFASLTIIWNILVILNFGCEIQDKIDQKEKRISLYSPHDESGEKFTIDD</sequence>
<feature type="transmembrane region" description="Helical" evidence="1">
    <location>
        <begin position="118"/>
        <end position="137"/>
    </location>
</feature>
<dbReference type="OrthoDB" id="2448307at2759"/>
<feature type="transmembrane region" description="Helical" evidence="1">
    <location>
        <begin position="214"/>
        <end position="237"/>
    </location>
</feature>
<dbReference type="PANTHER" id="PTHR34391:SF1">
    <property type="entry name" value="UPF0658 GOLGI APPARATUS MEMBRANE PROTEIN C1952.10C-RELATED"/>
    <property type="match status" value="1"/>
</dbReference>